<dbReference type="Proteomes" id="UP000703269">
    <property type="component" value="Unassembled WGS sequence"/>
</dbReference>
<dbReference type="SUPFAM" id="SSF144232">
    <property type="entry name" value="HIT/MYND zinc finger-like"/>
    <property type="match status" value="1"/>
</dbReference>
<dbReference type="InterPro" id="IPR002893">
    <property type="entry name" value="Znf_MYND"/>
</dbReference>
<organism evidence="6 7">
    <name type="scientific">Phanerochaete sordida</name>
    <dbReference type="NCBI Taxonomy" id="48140"/>
    <lineage>
        <taxon>Eukaryota</taxon>
        <taxon>Fungi</taxon>
        <taxon>Dikarya</taxon>
        <taxon>Basidiomycota</taxon>
        <taxon>Agaricomycotina</taxon>
        <taxon>Agaricomycetes</taxon>
        <taxon>Polyporales</taxon>
        <taxon>Phanerochaetaceae</taxon>
        <taxon>Phanerochaete</taxon>
    </lineage>
</organism>
<dbReference type="GO" id="GO:0008270">
    <property type="term" value="F:zinc ion binding"/>
    <property type="evidence" value="ECO:0007669"/>
    <property type="project" value="UniProtKB-KW"/>
</dbReference>
<reference evidence="6 7" key="1">
    <citation type="submission" date="2021-08" db="EMBL/GenBank/DDBJ databases">
        <title>Draft Genome Sequence of Phanerochaete sordida strain YK-624.</title>
        <authorList>
            <person name="Mori T."/>
            <person name="Dohra H."/>
            <person name="Suzuki T."/>
            <person name="Kawagishi H."/>
            <person name="Hirai H."/>
        </authorList>
    </citation>
    <scope>NUCLEOTIDE SEQUENCE [LARGE SCALE GENOMIC DNA]</scope>
    <source>
        <strain evidence="6 7">YK-624</strain>
    </source>
</reference>
<dbReference type="EMBL" id="BPQB01000004">
    <property type="protein sequence ID" value="GJE86498.1"/>
    <property type="molecule type" value="Genomic_DNA"/>
</dbReference>
<comment type="caution">
    <text evidence="6">The sequence shown here is derived from an EMBL/GenBank/DDBJ whole genome shotgun (WGS) entry which is preliminary data.</text>
</comment>
<keyword evidence="1" id="KW-0479">Metal-binding</keyword>
<evidence type="ECO:0000313" key="7">
    <source>
        <dbReference type="Proteomes" id="UP000703269"/>
    </source>
</evidence>
<name>A0A9P3G1F9_9APHY</name>
<gene>
    <name evidence="6" type="ORF">PsYK624_025780</name>
</gene>
<evidence type="ECO:0000313" key="6">
    <source>
        <dbReference type="EMBL" id="GJE86498.1"/>
    </source>
</evidence>
<evidence type="ECO:0000256" key="2">
    <source>
        <dbReference type="ARBA" id="ARBA00022771"/>
    </source>
</evidence>
<accession>A0A9P3G1F9</accession>
<keyword evidence="7" id="KW-1185">Reference proteome</keyword>
<evidence type="ECO:0000256" key="1">
    <source>
        <dbReference type="ARBA" id="ARBA00022723"/>
    </source>
</evidence>
<protein>
    <submittedName>
        <fullName evidence="6">Zinc finger MYND domain-containing protein</fullName>
    </submittedName>
</protein>
<keyword evidence="3" id="KW-0862">Zinc</keyword>
<feature type="domain" description="MYND-type" evidence="5">
    <location>
        <begin position="267"/>
        <end position="306"/>
    </location>
</feature>
<dbReference type="AlphaFoldDB" id="A0A9P3G1F9"/>
<evidence type="ECO:0000256" key="3">
    <source>
        <dbReference type="ARBA" id="ARBA00022833"/>
    </source>
</evidence>
<dbReference type="PROSITE" id="PS01360">
    <property type="entry name" value="ZF_MYND_1"/>
    <property type="match status" value="1"/>
</dbReference>
<dbReference type="OrthoDB" id="341421at2759"/>
<keyword evidence="2 4" id="KW-0863">Zinc-finger</keyword>
<evidence type="ECO:0000256" key="4">
    <source>
        <dbReference type="PROSITE-ProRule" id="PRU00134"/>
    </source>
</evidence>
<sequence length="311" mass="35839">MNMFEGLDVFNSLPYWDSASMFVNKSETCATRKLLQCRDMGIYMNDVWGKFSGDEIPDLPKDHFAERKRVVEAVEKWMEENKGTENDMDWTPILYNFEVAKASAKRNQDWGHLVFTDPTLSRFLLVMCFGPDKDGHGHDAHDHYLAITKYHADRFFSLAKYVFAGRPEPTWVRATYTTFTSSINPLFLNSQDPQVPEGTHPPIYQATPETFTPYLTEGELERIDSTIMQSKRWKVPPANLRDAVLARGPRPKPLHTTWLCGRSAEVCGNCGEVATAKMPQCAVCKIVRYCNRECQRAHWPTHKKYCRKNRD</sequence>
<proteinExistence type="predicted"/>
<dbReference type="PROSITE" id="PS50865">
    <property type="entry name" value="ZF_MYND_2"/>
    <property type="match status" value="1"/>
</dbReference>
<dbReference type="Pfam" id="PF01753">
    <property type="entry name" value="zf-MYND"/>
    <property type="match status" value="1"/>
</dbReference>
<evidence type="ECO:0000259" key="5">
    <source>
        <dbReference type="PROSITE" id="PS50865"/>
    </source>
</evidence>
<dbReference type="Gene3D" id="6.10.140.2220">
    <property type="match status" value="1"/>
</dbReference>